<dbReference type="InterPro" id="IPR029510">
    <property type="entry name" value="Ald_DH_CS_GLU"/>
</dbReference>
<dbReference type="InterPro" id="IPR015590">
    <property type="entry name" value="Aldehyde_DH_dom"/>
</dbReference>
<dbReference type="InterPro" id="IPR016163">
    <property type="entry name" value="Ald_DH_C"/>
</dbReference>
<dbReference type="EMBL" id="CP017560">
    <property type="protein sequence ID" value="AOV07437.1"/>
    <property type="molecule type" value="Genomic_DNA"/>
</dbReference>
<dbReference type="FunFam" id="3.40.605.10:FF:000007">
    <property type="entry name" value="NAD/NADP-dependent betaine aldehyde dehydrogenase"/>
    <property type="match status" value="1"/>
</dbReference>
<dbReference type="Gene3D" id="3.40.605.10">
    <property type="entry name" value="Aldehyde Dehydrogenase, Chain A, domain 1"/>
    <property type="match status" value="1"/>
</dbReference>
<dbReference type="KEGG" id="surl:BI350_07725"/>
<dbReference type="FunFam" id="3.40.309.10:FF:000012">
    <property type="entry name" value="Betaine aldehyde dehydrogenase"/>
    <property type="match status" value="1"/>
</dbReference>
<keyword evidence="2 4" id="KW-0560">Oxidoreductase</keyword>
<dbReference type="PROSITE" id="PS00687">
    <property type="entry name" value="ALDEHYDE_DEHYDR_GLU"/>
    <property type="match status" value="1"/>
</dbReference>
<evidence type="ECO:0000313" key="7">
    <source>
        <dbReference type="Proteomes" id="UP000185746"/>
    </source>
</evidence>
<feature type="domain" description="Aldehyde dehydrogenase" evidence="5">
    <location>
        <begin position="27"/>
        <end position="486"/>
    </location>
</feature>
<dbReference type="InterPro" id="IPR016162">
    <property type="entry name" value="Ald_DH_N"/>
</dbReference>
<comment type="similarity">
    <text evidence="1 4">Belongs to the aldehyde dehydrogenase family.</text>
</comment>
<dbReference type="InterPro" id="IPR016161">
    <property type="entry name" value="Ald_DH/histidinol_DH"/>
</dbReference>
<evidence type="ECO:0000256" key="3">
    <source>
        <dbReference type="PROSITE-ProRule" id="PRU10007"/>
    </source>
</evidence>
<organism evidence="6 7">
    <name type="scientific">Sporosarcina ureilytica</name>
    <dbReference type="NCBI Taxonomy" id="298596"/>
    <lineage>
        <taxon>Bacteria</taxon>
        <taxon>Bacillati</taxon>
        <taxon>Bacillota</taxon>
        <taxon>Bacilli</taxon>
        <taxon>Bacillales</taxon>
        <taxon>Caryophanaceae</taxon>
        <taxon>Sporosarcina</taxon>
    </lineage>
</organism>
<sequence length="495" mass="53870">MQKINEYRQVKEYFNIVNGEVSKPKDGKMTNSIDPATGEAWAKIPLSKEADAEQVIQAARGAFEDWSSLPARARGDYLRKIGDMIPQHTTELLTLETRNNGWVLDEYAYLGEVLKQIWYDAAGAASLIGSQGRTVQMGVGNFGFTLRKPYGVVVGILPWNAPLFTFTIKAAYALAAGNTVIIKPSESAAVGSLRYGELLSQILPPGVINVISGSGREIGDYLVGHKEVNKVSLTGSKTTAEMITKATAHMPKSLIFELGGKSPNIVFEDANLDQAVQGVIGGIYTRNAGQICVAGSRVLIQRSIYDEVIARVKQFMTDKEFVKFGDTLNTSTTMGPIANSAQYERVCSYIDDATKDGGEIVFGGRYGGETLLPNEAKYANGYWVEPTLVKVENNEHKLCREEIFGPVAVAIPFDTEEEAIQIANDTNFGLAAGVWTRDVGKAHRLIDKLQAGNVWVNTYGMVGVDLPFGGVKESGYGTDSILEYTYEKACVINIS</sequence>
<dbReference type="SUPFAM" id="SSF53720">
    <property type="entry name" value="ALDH-like"/>
    <property type="match status" value="1"/>
</dbReference>
<protein>
    <submittedName>
        <fullName evidence="6">Aldehyde dehydrogenase</fullName>
    </submittedName>
</protein>
<evidence type="ECO:0000256" key="1">
    <source>
        <dbReference type="ARBA" id="ARBA00009986"/>
    </source>
</evidence>
<dbReference type="RefSeq" id="WP_075527568.1">
    <property type="nucleotide sequence ID" value="NZ_CP017560.1"/>
</dbReference>
<evidence type="ECO:0000256" key="4">
    <source>
        <dbReference type="RuleBase" id="RU003345"/>
    </source>
</evidence>
<name>A0A1D8JFE5_9BACL</name>
<dbReference type="GO" id="GO:0016620">
    <property type="term" value="F:oxidoreductase activity, acting on the aldehyde or oxo group of donors, NAD or NADP as acceptor"/>
    <property type="evidence" value="ECO:0007669"/>
    <property type="project" value="InterPro"/>
</dbReference>
<dbReference type="PANTHER" id="PTHR11699">
    <property type="entry name" value="ALDEHYDE DEHYDROGENASE-RELATED"/>
    <property type="match status" value="1"/>
</dbReference>
<dbReference type="AlphaFoldDB" id="A0A1D8JFE5"/>
<reference evidence="6 7" key="1">
    <citation type="submission" date="2016-09" db="EMBL/GenBank/DDBJ databases">
        <title>Complete genome sequence of the Lysinibacillus sphaericus LMG 22257, a specie of Bacillus with ureolytic activity that can effectively biodeposit calcium carbonate.</title>
        <authorList>
            <person name="Yan W."/>
        </authorList>
    </citation>
    <scope>NUCLEOTIDE SEQUENCE [LARGE SCALE GENOMIC DNA]</scope>
    <source>
        <strain evidence="6 7">LMG 22257</strain>
    </source>
</reference>
<keyword evidence="7" id="KW-1185">Reference proteome</keyword>
<proteinExistence type="inferred from homology"/>
<evidence type="ECO:0000256" key="2">
    <source>
        <dbReference type="ARBA" id="ARBA00023002"/>
    </source>
</evidence>
<dbReference type="Pfam" id="PF00171">
    <property type="entry name" value="Aldedh"/>
    <property type="match status" value="1"/>
</dbReference>
<accession>A0A1D8JFE5</accession>
<dbReference type="Gene3D" id="3.40.309.10">
    <property type="entry name" value="Aldehyde Dehydrogenase, Chain A, domain 2"/>
    <property type="match status" value="1"/>
</dbReference>
<gene>
    <name evidence="6" type="ORF">BI350_07725</name>
</gene>
<evidence type="ECO:0000313" key="6">
    <source>
        <dbReference type="EMBL" id="AOV07437.1"/>
    </source>
</evidence>
<dbReference type="Proteomes" id="UP000185746">
    <property type="component" value="Chromosome"/>
</dbReference>
<feature type="active site" evidence="3">
    <location>
        <position position="257"/>
    </location>
</feature>
<evidence type="ECO:0000259" key="5">
    <source>
        <dbReference type="Pfam" id="PF00171"/>
    </source>
</evidence>